<gene>
    <name evidence="3" type="ORF">PQR62_03085</name>
</gene>
<protein>
    <submittedName>
        <fullName evidence="3">Uncharacterized protein</fullName>
    </submittedName>
</protein>
<keyword evidence="4" id="KW-1185">Reference proteome</keyword>
<evidence type="ECO:0000313" key="3">
    <source>
        <dbReference type="EMBL" id="MFL9923235.1"/>
    </source>
</evidence>
<feature type="region of interest" description="Disordered" evidence="1">
    <location>
        <begin position="40"/>
        <end position="64"/>
    </location>
</feature>
<reference evidence="3 4" key="1">
    <citation type="journal article" date="2024" name="Chem. Sci.">
        <title>Discovery of megapolipeptins by genome mining of a Burkholderiales bacteria collection.</title>
        <authorList>
            <person name="Paulo B.S."/>
            <person name="Recchia M.J.J."/>
            <person name="Lee S."/>
            <person name="Fergusson C.H."/>
            <person name="Romanowski S.B."/>
            <person name="Hernandez A."/>
            <person name="Krull N."/>
            <person name="Liu D.Y."/>
            <person name="Cavanagh H."/>
            <person name="Bos A."/>
            <person name="Gray C.A."/>
            <person name="Murphy B.T."/>
            <person name="Linington R.G."/>
            <person name="Eustaquio A.S."/>
        </authorList>
    </citation>
    <scope>NUCLEOTIDE SEQUENCE [LARGE SCALE GENOMIC DNA]</scope>
    <source>
        <strain evidence="3 4">RL21-008-BIB-A</strain>
    </source>
</reference>
<dbReference type="Proteomes" id="UP001629246">
    <property type="component" value="Unassembled WGS sequence"/>
</dbReference>
<dbReference type="RefSeq" id="WP_408154643.1">
    <property type="nucleotide sequence ID" value="NZ_JAQQFM010000001.1"/>
</dbReference>
<evidence type="ECO:0000256" key="1">
    <source>
        <dbReference type="SAM" id="MobiDB-lite"/>
    </source>
</evidence>
<dbReference type="EMBL" id="JAQQFM010000001">
    <property type="protein sequence ID" value="MFL9923235.1"/>
    <property type="molecule type" value="Genomic_DNA"/>
</dbReference>
<evidence type="ECO:0000256" key="2">
    <source>
        <dbReference type="SAM" id="Phobius"/>
    </source>
</evidence>
<proteinExistence type="predicted"/>
<keyword evidence="2" id="KW-0472">Membrane</keyword>
<evidence type="ECO:0000313" key="4">
    <source>
        <dbReference type="Proteomes" id="UP001629246"/>
    </source>
</evidence>
<comment type="caution">
    <text evidence="3">The sequence shown here is derived from an EMBL/GenBank/DDBJ whole genome shotgun (WGS) entry which is preliminary data.</text>
</comment>
<organism evidence="3 4">
    <name type="scientific">Herbaspirillum lusitanum</name>
    <dbReference type="NCBI Taxonomy" id="213312"/>
    <lineage>
        <taxon>Bacteria</taxon>
        <taxon>Pseudomonadati</taxon>
        <taxon>Pseudomonadota</taxon>
        <taxon>Betaproteobacteria</taxon>
        <taxon>Burkholderiales</taxon>
        <taxon>Oxalobacteraceae</taxon>
        <taxon>Herbaspirillum</taxon>
    </lineage>
</organism>
<accession>A0ABW9A5N3</accession>
<keyword evidence="2" id="KW-1133">Transmembrane helix</keyword>
<name>A0ABW9A5N3_9BURK</name>
<feature type="transmembrane region" description="Helical" evidence="2">
    <location>
        <begin position="6"/>
        <end position="26"/>
    </location>
</feature>
<sequence>MFSTRNLILALGVSSMAVASVLGLCASRMRRRERRLQRQELQRWEGEGGNLPPVAARPPLQAER</sequence>
<keyword evidence="2" id="KW-0812">Transmembrane</keyword>